<feature type="binding site" evidence="2">
    <location>
        <begin position="192"/>
        <end position="199"/>
    </location>
    <ligand>
        <name>ATP</name>
        <dbReference type="ChEBI" id="CHEBI:30616"/>
    </ligand>
</feature>
<evidence type="ECO:0000256" key="2">
    <source>
        <dbReference type="PIRSR" id="PIRSR640198-2"/>
    </source>
</evidence>
<keyword evidence="2" id="KW-0067">ATP-binding</keyword>
<keyword evidence="2" id="KW-0547">Nucleotide-binding</keyword>
<evidence type="ECO:0000313" key="6">
    <source>
        <dbReference type="Proteomes" id="UP000034320"/>
    </source>
</evidence>
<dbReference type="Pfam" id="PF02661">
    <property type="entry name" value="Fic"/>
    <property type="match status" value="1"/>
</dbReference>
<dbReference type="EMBL" id="LCDD01000001">
    <property type="protein sequence ID" value="KKS48027.1"/>
    <property type="molecule type" value="Genomic_DNA"/>
</dbReference>
<comment type="caution">
    <text evidence="5">The sequence shown here is derived from an EMBL/GenBank/DDBJ whole genome shotgun (WGS) entry which is preliminary data.</text>
</comment>
<dbReference type="InterPro" id="IPR036388">
    <property type="entry name" value="WH-like_DNA-bd_sf"/>
</dbReference>
<gene>
    <name evidence="5" type="ORF">UV09_C0001G0059</name>
</gene>
<feature type="active site" evidence="1">
    <location>
        <position position="188"/>
    </location>
</feature>
<proteinExistence type="predicted"/>
<dbReference type="GO" id="GO:0005524">
    <property type="term" value="F:ATP binding"/>
    <property type="evidence" value="ECO:0007669"/>
    <property type="project" value="UniProtKB-KW"/>
</dbReference>
<evidence type="ECO:0000256" key="1">
    <source>
        <dbReference type="PIRSR" id="PIRSR640198-1"/>
    </source>
</evidence>
<evidence type="ECO:0000313" key="5">
    <source>
        <dbReference type="EMBL" id="KKS48027.1"/>
    </source>
</evidence>
<sequence length="342" mass="39252">MFSPAYTITDKLLGNIKRIGILVVELNHQHYPNTVLLEFEQDARAISSHASTSIEGNPLPLTDVKKILRSKPANIRKSEQEVINYNHALTYLNDRLNKSAIILTLNFILSIQKQVTVKLIPRSNIGKLRVQPVFVNNPRTGKTVYLPPDAKDVTNLISELITFINVNKGIIDPLILAGIFHQQFVVIHPFMDGNGRTARLVTKALLTDMSLDTFNLFSFENYYNKNVTNYFTYVGVQGNYYDIYKTIDFTSWLEYFTQGLIDEFLRVQKELALKTISPKTILQPYHEKILGFIKEKGYVTDRDYAKITDRAKATRTLDFARLIELNLIKRYGMGRGTYYKLV</sequence>
<accession>A0A0G0ZH41</accession>
<feature type="site" description="Important for autoinhibition of adenylyltransferase activity" evidence="3">
    <location>
        <position position="55"/>
    </location>
</feature>
<dbReference type="Gene3D" id="1.10.10.10">
    <property type="entry name" value="Winged helix-like DNA-binding domain superfamily/Winged helix DNA-binding domain"/>
    <property type="match status" value="1"/>
</dbReference>
<dbReference type="AlphaFoldDB" id="A0A0G0ZH41"/>
<name>A0A0G0ZH41_9BACT</name>
<dbReference type="SUPFAM" id="SSF140931">
    <property type="entry name" value="Fic-like"/>
    <property type="match status" value="1"/>
</dbReference>
<dbReference type="PROSITE" id="PS51459">
    <property type="entry name" value="FIDO"/>
    <property type="match status" value="1"/>
</dbReference>
<organism evidence="5 6">
    <name type="scientific">Candidatus Gottesmanbacteria bacterium GW2011_GWA2_42_18</name>
    <dbReference type="NCBI Taxonomy" id="1618442"/>
    <lineage>
        <taxon>Bacteria</taxon>
        <taxon>Candidatus Gottesmaniibacteriota</taxon>
    </lineage>
</organism>
<dbReference type="PANTHER" id="PTHR13504">
    <property type="entry name" value="FIDO DOMAIN-CONTAINING PROTEIN DDB_G0283145"/>
    <property type="match status" value="1"/>
</dbReference>
<dbReference type="Proteomes" id="UP000034320">
    <property type="component" value="Unassembled WGS sequence"/>
</dbReference>
<evidence type="ECO:0000259" key="4">
    <source>
        <dbReference type="PROSITE" id="PS51459"/>
    </source>
</evidence>
<dbReference type="InterPro" id="IPR040198">
    <property type="entry name" value="Fido_containing"/>
</dbReference>
<reference evidence="5 6" key="1">
    <citation type="journal article" date="2015" name="Nature">
        <title>rRNA introns, odd ribosomes, and small enigmatic genomes across a large radiation of phyla.</title>
        <authorList>
            <person name="Brown C.T."/>
            <person name="Hug L.A."/>
            <person name="Thomas B.C."/>
            <person name="Sharon I."/>
            <person name="Castelle C.J."/>
            <person name="Singh A."/>
            <person name="Wilkins M.J."/>
            <person name="Williams K.H."/>
            <person name="Banfield J.F."/>
        </authorList>
    </citation>
    <scope>NUCLEOTIDE SEQUENCE [LARGE SCALE GENOMIC DNA]</scope>
</reference>
<feature type="domain" description="Fido" evidence="4">
    <location>
        <begin position="103"/>
        <end position="255"/>
    </location>
</feature>
<dbReference type="Gene3D" id="1.10.3290.10">
    <property type="entry name" value="Fido-like domain"/>
    <property type="match status" value="1"/>
</dbReference>
<evidence type="ECO:0000256" key="3">
    <source>
        <dbReference type="PIRSR" id="PIRSR640198-3"/>
    </source>
</evidence>
<dbReference type="InterPro" id="IPR036597">
    <property type="entry name" value="Fido-like_dom_sf"/>
</dbReference>
<dbReference type="PANTHER" id="PTHR13504:SF38">
    <property type="entry name" value="FIDO DOMAIN-CONTAINING PROTEIN"/>
    <property type="match status" value="1"/>
</dbReference>
<dbReference type="InterPro" id="IPR003812">
    <property type="entry name" value="Fido"/>
</dbReference>
<protein>
    <submittedName>
        <fullName evidence="5">Filamentation induced by cAMP protein Fic</fullName>
    </submittedName>
</protein>